<keyword evidence="4" id="KW-0282">Flagellum</keyword>
<feature type="transmembrane region" description="Helical" evidence="3">
    <location>
        <begin position="90"/>
        <end position="111"/>
    </location>
</feature>
<proteinExistence type="inferred from homology"/>
<keyword evidence="3" id="KW-1133">Transmembrane helix</keyword>
<dbReference type="Pfam" id="PF01312">
    <property type="entry name" value="Bac_export_2"/>
    <property type="match status" value="1"/>
</dbReference>
<dbReference type="OrthoDB" id="9807950at2"/>
<feature type="transmembrane region" description="Helical" evidence="3">
    <location>
        <begin position="151"/>
        <end position="170"/>
    </location>
</feature>
<keyword evidence="3" id="KW-0472">Membrane</keyword>
<reference evidence="4 5" key="1">
    <citation type="submission" date="2016-10" db="EMBL/GenBank/DDBJ databases">
        <authorList>
            <person name="de Groot N.N."/>
        </authorList>
    </citation>
    <scope>NUCLEOTIDE SEQUENCE [LARGE SCALE GENOMIC DNA]</scope>
    <source>
        <strain evidence="4 5">DSM 25294</strain>
    </source>
</reference>
<gene>
    <name evidence="4" type="ORF">SAMN04488026_100528</name>
</gene>
<evidence type="ECO:0000256" key="3">
    <source>
        <dbReference type="SAM" id="Phobius"/>
    </source>
</evidence>
<feature type="compositionally biased region" description="Basic and acidic residues" evidence="2">
    <location>
        <begin position="7"/>
        <end position="27"/>
    </location>
</feature>
<evidence type="ECO:0000256" key="1">
    <source>
        <dbReference type="ARBA" id="ARBA00010690"/>
    </source>
</evidence>
<dbReference type="EMBL" id="FNEK01000005">
    <property type="protein sequence ID" value="SDI63206.1"/>
    <property type="molecule type" value="Genomic_DNA"/>
</dbReference>
<feature type="transmembrane region" description="Helical" evidence="3">
    <location>
        <begin position="190"/>
        <end position="212"/>
    </location>
</feature>
<dbReference type="Proteomes" id="UP000199382">
    <property type="component" value="Unassembled WGS sequence"/>
</dbReference>
<evidence type="ECO:0000313" key="4">
    <source>
        <dbReference type="EMBL" id="SDI63206.1"/>
    </source>
</evidence>
<dbReference type="RefSeq" id="WP_093149919.1">
    <property type="nucleotide sequence ID" value="NZ_FNEK01000005.1"/>
</dbReference>
<sequence length="361" mass="39147">MAEEEQDKQHEPSQKKLDDARKKGDVPRSQDLTGAIAYATILIAIVALGPSIATRFGDLGTSILSSLENSAATRAHFGVPLERGALGSSLLQGLLPLMLPPGLIVIASLLAQRTLVFAPSKLAPKLSRISPLSNAKNKYGRSGLFEFAKSFLKLVIVSGVLFLFLSARMDSIAATMSSTPGGVAQLMGELAVDFLTIVVLVFGTFGAIDLLWQHAEHRRRNMMSHKELKDEAKESEGDPFMKMARRRRAQEIAMGSMLADVPDASVVVVNPEHYAVALKWDPSFSGPPICVAKGVDEIAARIREKAMESGVPIHRDPPTARAIHATTEIGQEIHPDQYRAVAAAIRFAEKMRGLARQRVLD</sequence>
<dbReference type="GO" id="GO:0005886">
    <property type="term" value="C:plasma membrane"/>
    <property type="evidence" value="ECO:0007669"/>
    <property type="project" value="TreeGrafter"/>
</dbReference>
<feature type="region of interest" description="Disordered" evidence="2">
    <location>
        <begin position="1"/>
        <end position="27"/>
    </location>
</feature>
<dbReference type="InterPro" id="IPR006135">
    <property type="entry name" value="T3SS_substrate_exporter"/>
</dbReference>
<dbReference type="PRINTS" id="PR00950">
    <property type="entry name" value="TYPE3IMSPROT"/>
</dbReference>
<protein>
    <submittedName>
        <fullName evidence="4">Flagellar biosynthetic protein FlhB</fullName>
    </submittedName>
</protein>
<dbReference type="InterPro" id="IPR029025">
    <property type="entry name" value="T3SS_substrate_exporter_C"/>
</dbReference>
<dbReference type="PANTHER" id="PTHR30531:SF12">
    <property type="entry name" value="FLAGELLAR BIOSYNTHETIC PROTEIN FLHB"/>
    <property type="match status" value="1"/>
</dbReference>
<dbReference type="STRING" id="571298.SAMN04488026_100528"/>
<evidence type="ECO:0000313" key="5">
    <source>
        <dbReference type="Proteomes" id="UP000199382"/>
    </source>
</evidence>
<accession>A0A1G8M5H2</accession>
<keyword evidence="5" id="KW-1185">Reference proteome</keyword>
<keyword evidence="4" id="KW-0966">Cell projection</keyword>
<keyword evidence="3" id="KW-0812">Transmembrane</keyword>
<dbReference type="Gene3D" id="3.40.1690.10">
    <property type="entry name" value="secretion proteins EscU"/>
    <property type="match status" value="1"/>
</dbReference>
<name>A0A1G8M5H2_9RHOB</name>
<evidence type="ECO:0000256" key="2">
    <source>
        <dbReference type="SAM" id="MobiDB-lite"/>
    </source>
</evidence>
<organism evidence="4 5">
    <name type="scientific">Aliiruegeria lutimaris</name>
    <dbReference type="NCBI Taxonomy" id="571298"/>
    <lineage>
        <taxon>Bacteria</taxon>
        <taxon>Pseudomonadati</taxon>
        <taxon>Pseudomonadota</taxon>
        <taxon>Alphaproteobacteria</taxon>
        <taxon>Rhodobacterales</taxon>
        <taxon>Roseobacteraceae</taxon>
        <taxon>Aliiruegeria</taxon>
    </lineage>
</organism>
<feature type="transmembrane region" description="Helical" evidence="3">
    <location>
        <begin position="32"/>
        <end position="53"/>
    </location>
</feature>
<dbReference type="GO" id="GO:0009306">
    <property type="term" value="P:protein secretion"/>
    <property type="evidence" value="ECO:0007669"/>
    <property type="project" value="InterPro"/>
</dbReference>
<dbReference type="AlphaFoldDB" id="A0A1G8M5H2"/>
<dbReference type="SUPFAM" id="SSF160544">
    <property type="entry name" value="EscU C-terminal domain-like"/>
    <property type="match status" value="1"/>
</dbReference>
<comment type="similarity">
    <text evidence="1">Belongs to the type III secretion exporter family.</text>
</comment>
<keyword evidence="4" id="KW-0969">Cilium</keyword>
<dbReference type="PANTHER" id="PTHR30531">
    <property type="entry name" value="FLAGELLAR BIOSYNTHETIC PROTEIN FLHB"/>
    <property type="match status" value="1"/>
</dbReference>